<name>A0AB39ZRM7_DROSZ</name>
<reference evidence="2" key="1">
    <citation type="submission" date="2025-08" db="UniProtKB">
        <authorList>
            <consortium name="RefSeq"/>
        </authorList>
    </citation>
    <scope>IDENTIFICATION</scope>
</reference>
<accession>A0AB39ZRM7</accession>
<keyword evidence="1" id="KW-1185">Reference proteome</keyword>
<dbReference type="GeneID" id="108018784"/>
<evidence type="ECO:0000313" key="1">
    <source>
        <dbReference type="Proteomes" id="UP001652628"/>
    </source>
</evidence>
<dbReference type="InterPro" id="IPR032145">
    <property type="entry name" value="DUF4818"/>
</dbReference>
<evidence type="ECO:0000313" key="2">
    <source>
        <dbReference type="RefSeq" id="XP_016941861.3"/>
    </source>
</evidence>
<sequence length="212" mass="24523">MTSLECVLVAGLCHVMHYLAWSSKRSDIPRLQLPSLVVGLAAMDLIWDNCFIPRRLQIMPGVLKRVYEIAVAFLLLEIAVHVIWKAVENGCFLLIKIVLIGTGLVSEYNYYKYENYWVGSVTVPLSFLILAFAGHATDHFHLLHDCFFEVQTKVHLRVNETLKYIIQNPRGVKKKLTNIVPTLQKHKDLIRKQRRGRTFVSHINRNVELFRQ</sequence>
<dbReference type="Proteomes" id="UP001652628">
    <property type="component" value="Chromosome 2L"/>
</dbReference>
<organism evidence="1 2">
    <name type="scientific">Drosophila suzukii</name>
    <name type="common">Spotted-wing drosophila fruit fly</name>
    <dbReference type="NCBI Taxonomy" id="28584"/>
    <lineage>
        <taxon>Eukaryota</taxon>
        <taxon>Metazoa</taxon>
        <taxon>Ecdysozoa</taxon>
        <taxon>Arthropoda</taxon>
        <taxon>Hexapoda</taxon>
        <taxon>Insecta</taxon>
        <taxon>Pterygota</taxon>
        <taxon>Neoptera</taxon>
        <taxon>Endopterygota</taxon>
        <taxon>Diptera</taxon>
        <taxon>Brachycera</taxon>
        <taxon>Muscomorpha</taxon>
        <taxon>Ephydroidea</taxon>
        <taxon>Drosophilidae</taxon>
        <taxon>Drosophila</taxon>
        <taxon>Sophophora</taxon>
    </lineage>
</organism>
<protein>
    <submittedName>
        <fullName evidence="2">Uncharacterized protein</fullName>
    </submittedName>
</protein>
<gene>
    <name evidence="2" type="primary">LOC108018784</name>
</gene>
<dbReference type="Pfam" id="PF16089">
    <property type="entry name" value="DUF4818"/>
    <property type="match status" value="1"/>
</dbReference>
<proteinExistence type="predicted"/>
<dbReference type="AlphaFoldDB" id="A0AB39ZRM7"/>
<dbReference type="RefSeq" id="XP_016941861.3">
    <property type="nucleotide sequence ID" value="XM_017086372.4"/>
</dbReference>